<dbReference type="EMBL" id="JAHHHD010000004">
    <property type="protein sequence ID" value="MBW4658094.1"/>
    <property type="molecule type" value="Genomic_DNA"/>
</dbReference>
<gene>
    <name evidence="1" type="ORF">KME15_05435</name>
</gene>
<comment type="caution">
    <text evidence="1">The sequence shown here is derived from an EMBL/GenBank/DDBJ whole genome shotgun (WGS) entry which is preliminary data.</text>
</comment>
<evidence type="ECO:0000313" key="1">
    <source>
        <dbReference type="EMBL" id="MBW4658094.1"/>
    </source>
</evidence>
<organism evidence="1 2">
    <name type="scientific">Drouetiella hepatica Uher 2000/2452</name>
    <dbReference type="NCBI Taxonomy" id="904376"/>
    <lineage>
        <taxon>Bacteria</taxon>
        <taxon>Bacillati</taxon>
        <taxon>Cyanobacteriota</taxon>
        <taxon>Cyanophyceae</taxon>
        <taxon>Oculatellales</taxon>
        <taxon>Oculatellaceae</taxon>
        <taxon>Drouetiella</taxon>
    </lineage>
</organism>
<dbReference type="AlphaFoldDB" id="A0A951Q8X7"/>
<dbReference type="Proteomes" id="UP000757435">
    <property type="component" value="Unassembled WGS sequence"/>
</dbReference>
<accession>A0A951Q8X7</accession>
<protein>
    <submittedName>
        <fullName evidence="1">Uncharacterized protein</fullName>
    </submittedName>
</protein>
<name>A0A951Q8X7_9CYAN</name>
<reference evidence="1" key="2">
    <citation type="journal article" date="2022" name="Microbiol. Resour. Announc.">
        <title>Metagenome Sequencing to Explore Phylogenomics of Terrestrial Cyanobacteria.</title>
        <authorList>
            <person name="Ward R.D."/>
            <person name="Stajich J.E."/>
            <person name="Johansen J.R."/>
            <person name="Huntemann M."/>
            <person name="Clum A."/>
            <person name="Foster B."/>
            <person name="Foster B."/>
            <person name="Roux S."/>
            <person name="Palaniappan K."/>
            <person name="Varghese N."/>
            <person name="Mukherjee S."/>
            <person name="Reddy T.B.K."/>
            <person name="Daum C."/>
            <person name="Copeland A."/>
            <person name="Chen I.A."/>
            <person name="Ivanova N.N."/>
            <person name="Kyrpides N.C."/>
            <person name="Shapiro N."/>
            <person name="Eloe-Fadrosh E.A."/>
            <person name="Pietrasiak N."/>
        </authorList>
    </citation>
    <scope>NUCLEOTIDE SEQUENCE</scope>
    <source>
        <strain evidence="1">UHER 2000/2452</strain>
    </source>
</reference>
<reference evidence="1" key="1">
    <citation type="submission" date="2021-05" db="EMBL/GenBank/DDBJ databases">
        <authorList>
            <person name="Pietrasiak N."/>
            <person name="Ward R."/>
            <person name="Stajich J.E."/>
            <person name="Kurbessoian T."/>
        </authorList>
    </citation>
    <scope>NUCLEOTIDE SEQUENCE</scope>
    <source>
        <strain evidence="1">UHER 2000/2452</strain>
    </source>
</reference>
<proteinExistence type="predicted"/>
<sequence>MLGASAVSVPRQRGKSDIEYLIEKIAELGSKHEQQSELWRRILFAYLLAGEVRYDVDLV</sequence>
<evidence type="ECO:0000313" key="2">
    <source>
        <dbReference type="Proteomes" id="UP000757435"/>
    </source>
</evidence>